<name>A0A117N3K4_RHILI</name>
<dbReference type="Pfam" id="PF11776">
    <property type="entry name" value="RcnB"/>
    <property type="match status" value="1"/>
</dbReference>
<protein>
    <recommendedName>
        <fullName evidence="4">Integral membrane protein</fullName>
    </recommendedName>
</protein>
<dbReference type="Gene3D" id="3.10.450.160">
    <property type="entry name" value="inner membrane protein cigr"/>
    <property type="match status" value="1"/>
</dbReference>
<dbReference type="InterPro" id="IPR024572">
    <property type="entry name" value="RcnB"/>
</dbReference>
<gene>
    <name evidence="2" type="ORF">AU467_22195</name>
</gene>
<feature type="signal peptide" evidence="1">
    <location>
        <begin position="1"/>
        <end position="23"/>
    </location>
</feature>
<proteinExistence type="predicted"/>
<evidence type="ECO:0008006" key="4">
    <source>
        <dbReference type="Google" id="ProtNLM"/>
    </source>
</evidence>
<dbReference type="AlphaFoldDB" id="A0A117N3K4"/>
<comment type="caution">
    <text evidence="2">The sequence shown here is derived from an EMBL/GenBank/DDBJ whole genome shotgun (WGS) entry which is preliminary data.</text>
</comment>
<organism evidence="2 3">
    <name type="scientific">Rhizobium loti</name>
    <name type="common">Mesorhizobium loti</name>
    <dbReference type="NCBI Taxonomy" id="381"/>
    <lineage>
        <taxon>Bacteria</taxon>
        <taxon>Pseudomonadati</taxon>
        <taxon>Pseudomonadota</taxon>
        <taxon>Alphaproteobacteria</taxon>
        <taxon>Hyphomicrobiales</taxon>
        <taxon>Phyllobacteriaceae</taxon>
        <taxon>Mesorhizobium</taxon>
    </lineage>
</organism>
<keyword evidence="1" id="KW-0732">Signal</keyword>
<feature type="chain" id="PRO_5007151721" description="Integral membrane protein" evidence="1">
    <location>
        <begin position="24"/>
        <end position="120"/>
    </location>
</feature>
<evidence type="ECO:0000313" key="2">
    <source>
        <dbReference type="EMBL" id="KUM26435.1"/>
    </source>
</evidence>
<accession>A0A117N3K4</accession>
<reference evidence="2 3" key="1">
    <citation type="submission" date="2015-12" db="EMBL/GenBank/DDBJ databases">
        <title>Draft genome sequence of Mesorhizobium sp. UFLA 01-765, a multitolerant efficient symbiont and plant-growth promoting strain isolated from Zn-mining soil using Leucaena leucocephala as a trap plant.</title>
        <authorList>
            <person name="Rangel W.M."/>
            <person name="Thijs S."/>
            <person name="Longatti S.M."/>
            <person name="Moreira F.M."/>
            <person name="Weyens N."/>
            <person name="Vangronsveld J."/>
            <person name="Van Hamme J.D."/>
            <person name="Bottos E.M."/>
            <person name="Rineau F."/>
        </authorList>
    </citation>
    <scope>NUCLEOTIDE SEQUENCE [LARGE SCALE GENOMIC DNA]</scope>
    <source>
        <strain evidence="2 3">UFLA 01-765</strain>
    </source>
</reference>
<dbReference type="EMBL" id="LPWA01000106">
    <property type="protein sequence ID" value="KUM26435.1"/>
    <property type="molecule type" value="Genomic_DNA"/>
</dbReference>
<dbReference type="Proteomes" id="UP000053176">
    <property type="component" value="Unassembled WGS sequence"/>
</dbReference>
<dbReference type="OrthoDB" id="9808839at2"/>
<sequence length="120" mass="13560">MKRLILSAVTASMLAASAFSGQAAPLVQPSAPQSNYTQVDWQKPGRHVEKRVVKKKVVVKRSHWRNGQKYSNWKRHQAVRDWNRYGLRRPGPGQEWIRVGNDYLLVSIVSGIIFGAIAAH</sequence>
<evidence type="ECO:0000256" key="1">
    <source>
        <dbReference type="SAM" id="SignalP"/>
    </source>
</evidence>
<evidence type="ECO:0000313" key="3">
    <source>
        <dbReference type="Proteomes" id="UP000053176"/>
    </source>
</evidence>